<dbReference type="SUPFAM" id="SSF64438">
    <property type="entry name" value="CNF1/YfiH-like putative cysteine hydrolases"/>
    <property type="match status" value="1"/>
</dbReference>
<evidence type="ECO:0000256" key="1">
    <source>
        <dbReference type="ARBA" id="ARBA00022500"/>
    </source>
</evidence>
<comment type="similarity">
    <text evidence="3">Belongs to the CheD family.</text>
</comment>
<dbReference type="KEGG" id="bsol:FSW04_04110"/>
<dbReference type="EMBL" id="CP042430">
    <property type="protein sequence ID" value="QEC46852.1"/>
    <property type="molecule type" value="Genomic_DNA"/>
</dbReference>
<sequence>METVVRMGEAAASCTPADVLACIGLGSCIGLVLVDAPGGVAALAHVMLPEATQADPEQPPRFADLAVPFLLDQAEAHGARRARVRAVLVGGAAMFTFGGGQDIGARNEAAVRAGLRAAGITVAAAATGGSRGRTVRVHVGEQPSITVREAGGTDEQLFGARREGVAA</sequence>
<dbReference type="InterPro" id="IPR005659">
    <property type="entry name" value="Chemorcpt_Glu_NH3ase_CheD"/>
</dbReference>
<dbReference type="GO" id="GO:0050568">
    <property type="term" value="F:protein-glutamine glutaminase activity"/>
    <property type="evidence" value="ECO:0007669"/>
    <property type="project" value="UniProtKB-UniRule"/>
</dbReference>
<comment type="catalytic activity">
    <reaction evidence="3">
        <text>L-glutaminyl-[protein] + H2O = L-glutamyl-[protein] + NH4(+)</text>
        <dbReference type="Rhea" id="RHEA:16441"/>
        <dbReference type="Rhea" id="RHEA-COMP:10207"/>
        <dbReference type="Rhea" id="RHEA-COMP:10208"/>
        <dbReference type="ChEBI" id="CHEBI:15377"/>
        <dbReference type="ChEBI" id="CHEBI:28938"/>
        <dbReference type="ChEBI" id="CHEBI:29973"/>
        <dbReference type="ChEBI" id="CHEBI:30011"/>
        <dbReference type="EC" id="3.5.1.44"/>
    </reaction>
</comment>
<dbReference type="InterPro" id="IPR038592">
    <property type="entry name" value="CheD-like_sf"/>
</dbReference>
<evidence type="ECO:0000313" key="5">
    <source>
        <dbReference type="Proteomes" id="UP000321805"/>
    </source>
</evidence>
<reference evidence="4 5" key="1">
    <citation type="journal article" date="2018" name="J. Microbiol.">
        <title>Baekduia soli gen. nov., sp. nov., a novel bacterium isolated from the soil of Baekdu Mountain and proposal of a novel family name, Baekduiaceae fam. nov.</title>
        <authorList>
            <person name="An D.S."/>
            <person name="Siddiqi M.Z."/>
            <person name="Kim K.H."/>
            <person name="Yu H.S."/>
            <person name="Im W.T."/>
        </authorList>
    </citation>
    <scope>NUCLEOTIDE SEQUENCE [LARGE SCALE GENOMIC DNA]</scope>
    <source>
        <strain evidence="4 5">BR7-21</strain>
    </source>
</reference>
<dbReference type="PANTHER" id="PTHR35147:SF1">
    <property type="entry name" value="CHEMORECEPTOR GLUTAMINE DEAMIDASE CHED-RELATED"/>
    <property type="match status" value="1"/>
</dbReference>
<keyword evidence="5" id="KW-1185">Reference proteome</keyword>
<gene>
    <name evidence="3" type="primary">cheD</name>
    <name evidence="4" type="ORF">FSW04_04110</name>
</gene>
<accession>A0A5B8U1N8</accession>
<dbReference type="Gene3D" id="3.30.1330.200">
    <property type="match status" value="1"/>
</dbReference>
<dbReference type="InterPro" id="IPR011324">
    <property type="entry name" value="Cytotoxic_necrot_fac-like_cat"/>
</dbReference>
<name>A0A5B8U1N8_9ACTN</name>
<keyword evidence="2 3" id="KW-0378">Hydrolase</keyword>
<dbReference type="AlphaFoldDB" id="A0A5B8U1N8"/>
<proteinExistence type="inferred from homology"/>
<dbReference type="PANTHER" id="PTHR35147">
    <property type="entry name" value="CHEMORECEPTOR GLUTAMINE DEAMIDASE CHED-RELATED"/>
    <property type="match status" value="1"/>
</dbReference>
<dbReference type="CDD" id="cd16352">
    <property type="entry name" value="CheD"/>
    <property type="match status" value="1"/>
</dbReference>
<dbReference type="GO" id="GO:0006935">
    <property type="term" value="P:chemotaxis"/>
    <property type="evidence" value="ECO:0007669"/>
    <property type="project" value="UniProtKB-UniRule"/>
</dbReference>
<dbReference type="EC" id="3.5.1.44" evidence="3"/>
<organism evidence="4 5">
    <name type="scientific">Baekduia soli</name>
    <dbReference type="NCBI Taxonomy" id="496014"/>
    <lineage>
        <taxon>Bacteria</taxon>
        <taxon>Bacillati</taxon>
        <taxon>Actinomycetota</taxon>
        <taxon>Thermoleophilia</taxon>
        <taxon>Solirubrobacterales</taxon>
        <taxon>Baekduiaceae</taxon>
        <taxon>Baekduia</taxon>
    </lineage>
</organism>
<dbReference type="Pfam" id="PF03975">
    <property type="entry name" value="CheD"/>
    <property type="match status" value="1"/>
</dbReference>
<dbReference type="HAMAP" id="MF_01440">
    <property type="entry name" value="CheD"/>
    <property type="match status" value="1"/>
</dbReference>
<dbReference type="RefSeq" id="WP_146916550.1">
    <property type="nucleotide sequence ID" value="NZ_CP042430.1"/>
</dbReference>
<dbReference type="Proteomes" id="UP000321805">
    <property type="component" value="Chromosome"/>
</dbReference>
<protein>
    <recommendedName>
        <fullName evidence="3">Probable chemoreceptor glutamine deamidase CheD</fullName>
        <ecNumber evidence="3">3.5.1.44</ecNumber>
    </recommendedName>
</protein>
<evidence type="ECO:0000256" key="2">
    <source>
        <dbReference type="ARBA" id="ARBA00022801"/>
    </source>
</evidence>
<keyword evidence="1 3" id="KW-0145">Chemotaxis</keyword>
<dbReference type="OrthoDB" id="9807202at2"/>
<evidence type="ECO:0000256" key="3">
    <source>
        <dbReference type="HAMAP-Rule" id="MF_01440"/>
    </source>
</evidence>
<evidence type="ECO:0000313" key="4">
    <source>
        <dbReference type="EMBL" id="QEC46852.1"/>
    </source>
</evidence>
<comment type="function">
    <text evidence="3">Probably deamidates glutamine residues to glutamate on methyl-accepting chemotaxis receptors (MCPs), playing an important role in chemotaxis.</text>
</comment>